<dbReference type="GO" id="GO:0032357">
    <property type="term" value="F:oxidized purine DNA binding"/>
    <property type="evidence" value="ECO:0007669"/>
    <property type="project" value="TreeGrafter"/>
</dbReference>
<dbReference type="InterPro" id="IPR011257">
    <property type="entry name" value="DNA_glycosylase"/>
</dbReference>
<dbReference type="CDD" id="cd00056">
    <property type="entry name" value="ENDO3c"/>
    <property type="match status" value="1"/>
</dbReference>
<keyword evidence="12" id="KW-0234">DNA repair</keyword>
<protein>
    <recommendedName>
        <fullName evidence="5">Adenine DNA glycosylase</fullName>
        <ecNumber evidence="4">3.2.2.31</ecNumber>
    </recommendedName>
</protein>
<evidence type="ECO:0000256" key="10">
    <source>
        <dbReference type="ARBA" id="ARBA00023004"/>
    </source>
</evidence>
<evidence type="ECO:0000256" key="5">
    <source>
        <dbReference type="ARBA" id="ARBA00022023"/>
    </source>
</evidence>
<dbReference type="GO" id="GO:0046872">
    <property type="term" value="F:metal ion binding"/>
    <property type="evidence" value="ECO:0007669"/>
    <property type="project" value="UniProtKB-KW"/>
</dbReference>
<dbReference type="PANTHER" id="PTHR42944:SF1">
    <property type="entry name" value="ADENINE DNA GLYCOSYLASE"/>
    <property type="match status" value="1"/>
</dbReference>
<dbReference type="InterPro" id="IPR000445">
    <property type="entry name" value="HhH_motif"/>
</dbReference>
<feature type="non-terminal residue" evidence="16">
    <location>
        <position position="1"/>
    </location>
</feature>
<keyword evidence="11" id="KW-0411">Iron-sulfur</keyword>
<feature type="domain" description="HhH-GPD" evidence="15">
    <location>
        <begin position="7"/>
        <end position="152"/>
    </location>
</feature>
<reference evidence="16" key="1">
    <citation type="submission" date="2018-05" db="EMBL/GenBank/DDBJ databases">
        <authorList>
            <person name="Lanie J.A."/>
            <person name="Ng W.-L."/>
            <person name="Kazmierczak K.M."/>
            <person name="Andrzejewski T.M."/>
            <person name="Davidsen T.M."/>
            <person name="Wayne K.J."/>
            <person name="Tettelin H."/>
            <person name="Glass J.I."/>
            <person name="Rusch D."/>
            <person name="Podicherti R."/>
            <person name="Tsui H.-C.T."/>
            <person name="Winkler M.E."/>
        </authorList>
    </citation>
    <scope>NUCLEOTIDE SEQUENCE</scope>
</reference>
<dbReference type="SMART" id="SM00478">
    <property type="entry name" value="ENDO3c"/>
    <property type="match status" value="1"/>
</dbReference>
<dbReference type="EC" id="3.2.2.31" evidence="4"/>
<evidence type="ECO:0000256" key="4">
    <source>
        <dbReference type="ARBA" id="ARBA00012045"/>
    </source>
</evidence>
<evidence type="ECO:0000256" key="9">
    <source>
        <dbReference type="ARBA" id="ARBA00022801"/>
    </source>
</evidence>
<dbReference type="Pfam" id="PF00633">
    <property type="entry name" value="HHH"/>
    <property type="match status" value="1"/>
</dbReference>
<dbReference type="Pfam" id="PF10576">
    <property type="entry name" value="EndIII_4Fe-2S"/>
    <property type="match status" value="1"/>
</dbReference>
<evidence type="ECO:0000256" key="14">
    <source>
        <dbReference type="SAM" id="MobiDB-lite"/>
    </source>
</evidence>
<evidence type="ECO:0000256" key="2">
    <source>
        <dbReference type="ARBA" id="ARBA00001966"/>
    </source>
</evidence>
<proteinExistence type="inferred from homology"/>
<evidence type="ECO:0000256" key="8">
    <source>
        <dbReference type="ARBA" id="ARBA00022763"/>
    </source>
</evidence>
<sequence length="258" mass="28896">VLVSEVMLQQTQVNRVTVKYREFLDHWPTPRDLAHAELSELLKFWGGLGYPRRARNLHQTARQITSLYQGKVPRDLDQLLELPGIGPYTARAVMVFAFEIQTGVVDTNVGRLLARWHGYSLRPKNAQEIADQLVAPGQSWEWNQGLFDLAATLCTKRNPRCENCPVNAWCAWQGTGKDPADGSAGVSRRQRPFHGSDRQARGRLLSALTQGPVTTAEAAEVMELAEQQFRATQLVDDLRNEGLITLRGETLLLGDLVQ</sequence>
<evidence type="ECO:0000256" key="11">
    <source>
        <dbReference type="ARBA" id="ARBA00023014"/>
    </source>
</evidence>
<dbReference type="GO" id="GO:0000701">
    <property type="term" value="F:purine-specific mismatch base pair DNA N-glycosylase activity"/>
    <property type="evidence" value="ECO:0007669"/>
    <property type="project" value="UniProtKB-EC"/>
</dbReference>
<dbReference type="PROSITE" id="PS00764">
    <property type="entry name" value="ENDONUCLEASE_III_1"/>
    <property type="match status" value="1"/>
</dbReference>
<feature type="region of interest" description="Disordered" evidence="14">
    <location>
        <begin position="177"/>
        <end position="198"/>
    </location>
</feature>
<evidence type="ECO:0000256" key="7">
    <source>
        <dbReference type="ARBA" id="ARBA00022723"/>
    </source>
</evidence>
<keyword evidence="8" id="KW-0227">DNA damage</keyword>
<evidence type="ECO:0000256" key="3">
    <source>
        <dbReference type="ARBA" id="ARBA00008343"/>
    </source>
</evidence>
<dbReference type="InterPro" id="IPR023170">
    <property type="entry name" value="HhH_base_excis_C"/>
</dbReference>
<organism evidence="16">
    <name type="scientific">marine metagenome</name>
    <dbReference type="NCBI Taxonomy" id="408172"/>
    <lineage>
        <taxon>unclassified sequences</taxon>
        <taxon>metagenomes</taxon>
        <taxon>ecological metagenomes</taxon>
    </lineage>
</organism>
<accession>A0A381PEE4</accession>
<dbReference type="EMBL" id="UINC01000927">
    <property type="protein sequence ID" value="SUZ63873.1"/>
    <property type="molecule type" value="Genomic_DNA"/>
</dbReference>
<dbReference type="PROSITE" id="PS01155">
    <property type="entry name" value="ENDONUCLEASE_III_2"/>
    <property type="match status" value="1"/>
</dbReference>
<dbReference type="InterPro" id="IPR003651">
    <property type="entry name" value="Endonuclease3_FeS-loop_motif"/>
</dbReference>
<dbReference type="GO" id="GO:0006284">
    <property type="term" value="P:base-excision repair"/>
    <property type="evidence" value="ECO:0007669"/>
    <property type="project" value="InterPro"/>
</dbReference>
<dbReference type="Pfam" id="PF00730">
    <property type="entry name" value="HhH-GPD"/>
    <property type="match status" value="1"/>
</dbReference>
<dbReference type="InterPro" id="IPR004036">
    <property type="entry name" value="Endonuclease-III-like_CS2"/>
</dbReference>
<keyword evidence="9" id="KW-0378">Hydrolase</keyword>
<evidence type="ECO:0000313" key="16">
    <source>
        <dbReference type="EMBL" id="SUZ63873.1"/>
    </source>
</evidence>
<comment type="catalytic activity">
    <reaction evidence="1">
        <text>Hydrolyzes free adenine bases from 7,8-dihydro-8-oxoguanine:adenine mismatched double-stranded DNA, leaving an apurinic site.</text>
        <dbReference type="EC" id="3.2.2.31"/>
    </reaction>
</comment>
<keyword evidence="7" id="KW-0479">Metal-binding</keyword>
<dbReference type="SUPFAM" id="SSF48150">
    <property type="entry name" value="DNA-glycosylase"/>
    <property type="match status" value="1"/>
</dbReference>
<keyword evidence="6" id="KW-0004">4Fe-4S</keyword>
<dbReference type="Gene3D" id="1.10.340.30">
    <property type="entry name" value="Hypothetical protein, domain 2"/>
    <property type="match status" value="1"/>
</dbReference>
<dbReference type="Gene3D" id="1.10.1670.10">
    <property type="entry name" value="Helix-hairpin-Helix base-excision DNA repair enzymes (C-terminal)"/>
    <property type="match status" value="1"/>
</dbReference>
<dbReference type="GO" id="GO:0034039">
    <property type="term" value="F:8-oxo-7,8-dihydroguanine DNA N-glycosylase activity"/>
    <property type="evidence" value="ECO:0007669"/>
    <property type="project" value="TreeGrafter"/>
</dbReference>
<dbReference type="InterPro" id="IPR044298">
    <property type="entry name" value="MIG/MutY"/>
</dbReference>
<evidence type="ECO:0000259" key="15">
    <source>
        <dbReference type="SMART" id="SM00478"/>
    </source>
</evidence>
<dbReference type="PANTHER" id="PTHR42944">
    <property type="entry name" value="ADENINE DNA GLYCOSYLASE"/>
    <property type="match status" value="1"/>
</dbReference>
<dbReference type="SMART" id="SM00525">
    <property type="entry name" value="FES"/>
    <property type="match status" value="1"/>
</dbReference>
<dbReference type="GO" id="GO:0035485">
    <property type="term" value="F:adenine/guanine mispair binding"/>
    <property type="evidence" value="ECO:0007669"/>
    <property type="project" value="TreeGrafter"/>
</dbReference>
<dbReference type="InterPro" id="IPR004035">
    <property type="entry name" value="Endouclease-III_FeS-bd_BS"/>
</dbReference>
<keyword evidence="10" id="KW-0408">Iron</keyword>
<evidence type="ECO:0000256" key="1">
    <source>
        <dbReference type="ARBA" id="ARBA00000843"/>
    </source>
</evidence>
<evidence type="ECO:0000256" key="13">
    <source>
        <dbReference type="ARBA" id="ARBA00023295"/>
    </source>
</evidence>
<dbReference type="AlphaFoldDB" id="A0A381PEE4"/>
<dbReference type="GO" id="GO:0006298">
    <property type="term" value="P:mismatch repair"/>
    <property type="evidence" value="ECO:0007669"/>
    <property type="project" value="TreeGrafter"/>
</dbReference>
<evidence type="ECO:0000256" key="12">
    <source>
        <dbReference type="ARBA" id="ARBA00023204"/>
    </source>
</evidence>
<gene>
    <name evidence="16" type="ORF">METZ01_LOCUS16727</name>
</gene>
<name>A0A381PEE4_9ZZZZ</name>
<evidence type="ECO:0000256" key="6">
    <source>
        <dbReference type="ARBA" id="ARBA00022485"/>
    </source>
</evidence>
<keyword evidence="13" id="KW-0326">Glycosidase</keyword>
<comment type="similarity">
    <text evidence="3">Belongs to the Nth/MutY family.</text>
</comment>
<dbReference type="GO" id="GO:0051539">
    <property type="term" value="F:4 iron, 4 sulfur cluster binding"/>
    <property type="evidence" value="ECO:0007669"/>
    <property type="project" value="UniProtKB-KW"/>
</dbReference>
<dbReference type="InterPro" id="IPR003265">
    <property type="entry name" value="HhH-GPD_domain"/>
</dbReference>
<comment type="cofactor">
    <cofactor evidence="2">
        <name>[4Fe-4S] cluster</name>
        <dbReference type="ChEBI" id="CHEBI:49883"/>
    </cofactor>
</comment>